<feature type="domain" description="SnoaL-like" evidence="1">
    <location>
        <begin position="44"/>
        <end position="126"/>
    </location>
</feature>
<sequence length="145" mass="16414">MRQEHAMTPSTPFEDADPKRFIADFYASFTDDLLSGDEDAGVVVDRYHTPDIVQFADGNRIDRDKLVAHTRPVRKNRPTSRMEVHEAQSAGDRLAARYTLHVRNRGKDLSLEVYFFGQFTPEGRMRRANLLTRTLPTPPAAGPAD</sequence>
<dbReference type="InterPro" id="IPR032710">
    <property type="entry name" value="NTF2-like_dom_sf"/>
</dbReference>
<comment type="caution">
    <text evidence="2">The sequence shown here is derived from an EMBL/GenBank/DDBJ whole genome shotgun (WGS) entry which is preliminary data.</text>
</comment>
<organism evidence="2 3">
    <name type="scientific">Streptomyces aurantiacus JA 4570</name>
    <dbReference type="NCBI Taxonomy" id="1286094"/>
    <lineage>
        <taxon>Bacteria</taxon>
        <taxon>Bacillati</taxon>
        <taxon>Actinomycetota</taxon>
        <taxon>Actinomycetes</taxon>
        <taxon>Kitasatosporales</taxon>
        <taxon>Streptomycetaceae</taxon>
        <taxon>Streptomyces</taxon>
        <taxon>Streptomyces aurantiacus group</taxon>
    </lineage>
</organism>
<keyword evidence="3" id="KW-1185">Reference proteome</keyword>
<evidence type="ECO:0000313" key="2">
    <source>
        <dbReference type="EMBL" id="EPH45207.1"/>
    </source>
</evidence>
<dbReference type="InterPro" id="IPR037401">
    <property type="entry name" value="SnoaL-like"/>
</dbReference>
<name>S4AUT9_9ACTN</name>
<protein>
    <recommendedName>
        <fullName evidence="1">SnoaL-like domain-containing protein</fullName>
    </recommendedName>
</protein>
<dbReference type="SUPFAM" id="SSF54427">
    <property type="entry name" value="NTF2-like"/>
    <property type="match status" value="1"/>
</dbReference>
<reference evidence="2 3" key="1">
    <citation type="submission" date="2013-02" db="EMBL/GenBank/DDBJ databases">
        <title>Draft Genome Sequence of Streptomyces aurantiacus, Which Produces Setomimycin.</title>
        <authorList>
            <person name="Gruening B.A."/>
            <person name="Praeg A."/>
            <person name="Erxleben A."/>
            <person name="Guenther S."/>
            <person name="Mueller M."/>
        </authorList>
    </citation>
    <scope>NUCLEOTIDE SEQUENCE [LARGE SCALE GENOMIC DNA]</scope>
    <source>
        <strain evidence="2 3">JA 4570</strain>
    </source>
</reference>
<proteinExistence type="predicted"/>
<dbReference type="Pfam" id="PF12680">
    <property type="entry name" value="SnoaL_2"/>
    <property type="match status" value="1"/>
</dbReference>
<gene>
    <name evidence="2" type="ORF">STRAU_1835</name>
</gene>
<dbReference type="Proteomes" id="UP000014629">
    <property type="component" value="Unassembled WGS sequence"/>
</dbReference>
<accession>S4AUT9</accession>
<dbReference type="AlphaFoldDB" id="S4AUT9"/>
<dbReference type="PATRIC" id="fig|1286094.4.peg.1812"/>
<dbReference type="Gene3D" id="3.10.450.50">
    <property type="match status" value="1"/>
</dbReference>
<evidence type="ECO:0000259" key="1">
    <source>
        <dbReference type="Pfam" id="PF12680"/>
    </source>
</evidence>
<dbReference type="EMBL" id="AOPZ01000067">
    <property type="protein sequence ID" value="EPH45207.1"/>
    <property type="molecule type" value="Genomic_DNA"/>
</dbReference>
<evidence type="ECO:0000313" key="3">
    <source>
        <dbReference type="Proteomes" id="UP000014629"/>
    </source>
</evidence>